<accession>A0ABT1LWI0</accession>
<sequence length="51" mass="5205">MSDADEIADAIEQSLAAADYGAALSARGLTLVALNDAGEIVEYRPDGGLSH</sequence>
<reference evidence="1 2" key="1">
    <citation type="submission" date="2022-06" db="EMBL/GenBank/DDBJ databases">
        <title>Mycolicibacterium sp. CAU 1645 isolated from seawater.</title>
        <authorList>
            <person name="Kim W."/>
        </authorList>
    </citation>
    <scope>NUCLEOTIDE SEQUENCE [LARGE SCALE GENOMIC DNA]</scope>
    <source>
        <strain evidence="1 2">CAU 1645</strain>
    </source>
</reference>
<evidence type="ECO:0000313" key="2">
    <source>
        <dbReference type="Proteomes" id="UP001651690"/>
    </source>
</evidence>
<dbReference type="Proteomes" id="UP001651690">
    <property type="component" value="Unassembled WGS sequence"/>
</dbReference>
<evidence type="ECO:0000313" key="1">
    <source>
        <dbReference type="EMBL" id="MCP9271243.1"/>
    </source>
</evidence>
<keyword evidence="2" id="KW-1185">Reference proteome</keyword>
<gene>
    <name evidence="1" type="ORF">NM203_03475</name>
</gene>
<dbReference type="RefSeq" id="WP_255058317.1">
    <property type="nucleotide sequence ID" value="NZ_JANDBD010000001.1"/>
</dbReference>
<protein>
    <submittedName>
        <fullName evidence="1">Uncharacterized protein</fullName>
    </submittedName>
</protein>
<dbReference type="EMBL" id="JANDBD010000001">
    <property type="protein sequence ID" value="MCP9271243.1"/>
    <property type="molecule type" value="Genomic_DNA"/>
</dbReference>
<proteinExistence type="predicted"/>
<organism evidence="1 2">
    <name type="scientific">Mycolicibacterium arenosum</name>
    <dbReference type="NCBI Taxonomy" id="2952157"/>
    <lineage>
        <taxon>Bacteria</taxon>
        <taxon>Bacillati</taxon>
        <taxon>Actinomycetota</taxon>
        <taxon>Actinomycetes</taxon>
        <taxon>Mycobacteriales</taxon>
        <taxon>Mycobacteriaceae</taxon>
        <taxon>Mycolicibacterium</taxon>
    </lineage>
</organism>
<comment type="caution">
    <text evidence="1">The sequence shown here is derived from an EMBL/GenBank/DDBJ whole genome shotgun (WGS) entry which is preliminary data.</text>
</comment>
<name>A0ABT1LWI0_9MYCO</name>